<proteinExistence type="predicted"/>
<accession>A0A0G4GM45</accession>
<dbReference type="VEuPathDB" id="CryptoDB:Vbra_3368"/>
<evidence type="ECO:0000256" key="1">
    <source>
        <dbReference type="SAM" id="MobiDB-lite"/>
    </source>
</evidence>
<evidence type="ECO:0000313" key="2">
    <source>
        <dbReference type="EMBL" id="CEM31135.1"/>
    </source>
</evidence>
<evidence type="ECO:0000313" key="3">
    <source>
        <dbReference type="Proteomes" id="UP000041254"/>
    </source>
</evidence>
<feature type="compositionally biased region" description="Gly residues" evidence="1">
    <location>
        <begin position="349"/>
        <end position="358"/>
    </location>
</feature>
<feature type="compositionally biased region" description="Pro residues" evidence="1">
    <location>
        <begin position="383"/>
        <end position="396"/>
    </location>
</feature>
<feature type="compositionally biased region" description="Gly residues" evidence="1">
    <location>
        <begin position="241"/>
        <end position="254"/>
    </location>
</feature>
<dbReference type="InParanoid" id="A0A0G4GM45"/>
<sequence>MGALCSSGVVMDEDEQRELEWLRWELQEVGEDGQPIAEEEQQQHEPSYHNSTANNTGYPQHFLHPPLPPSAHQQPAFPPFLSPHTAPCSAPGGENGTFPMYCARDVPGVPIAAPVAAHGFIPPLSNPFDRRGTEERAEPPAKQRRQASRVAALPPLRTLADHSPIGGTDTTESAASSSAAVVGGASQGPRFFSAQLSTTQTTEQIPYVAVQPSGFSLSAMPAGSAVGAESAAGVSVAMGDGEGGMGVGGRGGTSGKRKRESPVPSPVPSLRLPELRGPEASSTGSGAGGVHQAMTVSAVSFPRRPAFPRSTAPIGSGSGLILPPYSDSKSLIRLRPDRISQPQGVSDGTRGGPSGQGGSAAQERGQPSTTPGASNPLSNLSHPPTPPQPPSVPSSPPVAIDIDVTESGGGHWL</sequence>
<feature type="region of interest" description="Disordered" evidence="1">
    <location>
        <begin position="241"/>
        <end position="290"/>
    </location>
</feature>
<feature type="region of interest" description="Disordered" evidence="1">
    <location>
        <begin position="339"/>
        <end position="413"/>
    </location>
</feature>
<dbReference type="EMBL" id="CDMY01000714">
    <property type="protein sequence ID" value="CEM31135.1"/>
    <property type="molecule type" value="Genomic_DNA"/>
</dbReference>
<name>A0A0G4GM45_VITBC</name>
<protein>
    <submittedName>
        <fullName evidence="2">Uncharacterized protein</fullName>
    </submittedName>
</protein>
<dbReference type="AlphaFoldDB" id="A0A0G4GM45"/>
<keyword evidence="3" id="KW-1185">Reference proteome</keyword>
<reference evidence="2 3" key="1">
    <citation type="submission" date="2014-11" db="EMBL/GenBank/DDBJ databases">
        <authorList>
            <person name="Zhu J."/>
            <person name="Qi W."/>
            <person name="Song R."/>
        </authorList>
    </citation>
    <scope>NUCLEOTIDE SEQUENCE [LARGE SCALE GENOMIC DNA]</scope>
</reference>
<organism evidence="2 3">
    <name type="scientific">Vitrella brassicaformis (strain CCMP3155)</name>
    <dbReference type="NCBI Taxonomy" id="1169540"/>
    <lineage>
        <taxon>Eukaryota</taxon>
        <taxon>Sar</taxon>
        <taxon>Alveolata</taxon>
        <taxon>Colpodellida</taxon>
        <taxon>Vitrellaceae</taxon>
        <taxon>Vitrella</taxon>
    </lineage>
</organism>
<feature type="region of interest" description="Disordered" evidence="1">
    <location>
        <begin position="30"/>
        <end position="54"/>
    </location>
</feature>
<feature type="compositionally biased region" description="Basic and acidic residues" evidence="1">
    <location>
        <begin position="128"/>
        <end position="141"/>
    </location>
</feature>
<dbReference type="Proteomes" id="UP000041254">
    <property type="component" value="Unassembled WGS sequence"/>
</dbReference>
<feature type="region of interest" description="Disordered" evidence="1">
    <location>
        <begin position="121"/>
        <end position="181"/>
    </location>
</feature>
<feature type="compositionally biased region" description="Polar residues" evidence="1">
    <location>
        <begin position="365"/>
        <end position="380"/>
    </location>
</feature>
<gene>
    <name evidence="2" type="ORF">Vbra_3368</name>
</gene>